<sequence>MLKLQQMMRAMRVMSSELELSEAQFGELSELIGIASVIVDSDGAILSINEMAAGMLGFKAEELRGTLLTRLVIDGLSALEQVLKPGRRADNPELFDLVFRGRSGRKSILCVIPQYLDHSDGATHSVLLVLSEKTSRSALLQTLQRSEPELQQFSNRLIAAHELELKRVSSELHDGIGQVLAMIKFMVEDAARHVKGGQSDEGGRILDETVLRLREAMSEIRRISIELRPSSLDDLGLIPTIEWHCRNYQNAYRDVHLKLELNAVEAEIPVALKLDIFRIIQEAMNNAAKHADASTVTLSLQVEHANLRLRIGDNGKGFDLDQSEHEGGVGLKSMRERVESTGGRFSIQSAPNSGTTVEAYWSLVP</sequence>
<feature type="domain" description="Histidine kinase" evidence="9">
    <location>
        <begin position="167"/>
        <end position="365"/>
    </location>
</feature>
<name>A0ABW0M8M3_9BURK</name>
<dbReference type="PROSITE" id="PS50112">
    <property type="entry name" value="PAS"/>
    <property type="match status" value="1"/>
</dbReference>
<dbReference type="InterPro" id="IPR035965">
    <property type="entry name" value="PAS-like_dom_sf"/>
</dbReference>
<reference evidence="12" key="1">
    <citation type="journal article" date="2019" name="Int. J. Syst. Evol. Microbiol.">
        <title>The Global Catalogue of Microorganisms (GCM) 10K type strain sequencing project: providing services to taxonomists for standard genome sequencing and annotation.</title>
        <authorList>
            <consortium name="The Broad Institute Genomics Platform"/>
            <consortium name="The Broad Institute Genome Sequencing Center for Infectious Disease"/>
            <person name="Wu L."/>
            <person name="Ma J."/>
        </authorList>
    </citation>
    <scope>NUCLEOTIDE SEQUENCE [LARGE SCALE GENOMIC DNA]</scope>
    <source>
        <strain evidence="12">JCM 17066</strain>
    </source>
</reference>
<keyword evidence="3" id="KW-0597">Phosphoprotein</keyword>
<keyword evidence="8" id="KW-0902">Two-component regulatory system</keyword>
<evidence type="ECO:0000259" key="10">
    <source>
        <dbReference type="PROSITE" id="PS50112"/>
    </source>
</evidence>
<keyword evidence="12" id="KW-1185">Reference proteome</keyword>
<proteinExistence type="predicted"/>
<dbReference type="InterPro" id="IPR000014">
    <property type="entry name" value="PAS"/>
</dbReference>
<protein>
    <recommendedName>
        <fullName evidence="2">histidine kinase</fullName>
        <ecNumber evidence="2">2.7.13.3</ecNumber>
    </recommendedName>
</protein>
<dbReference type="Pfam" id="PF13426">
    <property type="entry name" value="PAS_9"/>
    <property type="match status" value="1"/>
</dbReference>
<dbReference type="Gene3D" id="3.30.450.20">
    <property type="entry name" value="PAS domain"/>
    <property type="match status" value="1"/>
</dbReference>
<dbReference type="EMBL" id="JBHSMT010000012">
    <property type="protein sequence ID" value="MFC5473642.1"/>
    <property type="molecule type" value="Genomic_DNA"/>
</dbReference>
<evidence type="ECO:0000313" key="12">
    <source>
        <dbReference type="Proteomes" id="UP001596045"/>
    </source>
</evidence>
<evidence type="ECO:0000256" key="2">
    <source>
        <dbReference type="ARBA" id="ARBA00012438"/>
    </source>
</evidence>
<evidence type="ECO:0000256" key="1">
    <source>
        <dbReference type="ARBA" id="ARBA00000085"/>
    </source>
</evidence>
<dbReference type="PANTHER" id="PTHR24421">
    <property type="entry name" value="NITRATE/NITRITE SENSOR PROTEIN NARX-RELATED"/>
    <property type="match status" value="1"/>
</dbReference>
<dbReference type="CDD" id="cd16917">
    <property type="entry name" value="HATPase_UhpB-NarQ-NarX-like"/>
    <property type="match status" value="1"/>
</dbReference>
<dbReference type="InterPro" id="IPR005467">
    <property type="entry name" value="His_kinase_dom"/>
</dbReference>
<evidence type="ECO:0000256" key="7">
    <source>
        <dbReference type="ARBA" id="ARBA00022840"/>
    </source>
</evidence>
<organism evidence="11 12">
    <name type="scientific">Paraherbaspirillum soli</name>
    <dbReference type="NCBI Taxonomy" id="631222"/>
    <lineage>
        <taxon>Bacteria</taxon>
        <taxon>Pseudomonadati</taxon>
        <taxon>Pseudomonadota</taxon>
        <taxon>Betaproteobacteria</taxon>
        <taxon>Burkholderiales</taxon>
        <taxon>Oxalobacteraceae</taxon>
        <taxon>Paraherbaspirillum</taxon>
    </lineage>
</organism>
<dbReference type="Pfam" id="PF07730">
    <property type="entry name" value="HisKA_3"/>
    <property type="match status" value="1"/>
</dbReference>
<evidence type="ECO:0000256" key="6">
    <source>
        <dbReference type="ARBA" id="ARBA00022777"/>
    </source>
</evidence>
<comment type="caution">
    <text evidence="11">The sequence shown here is derived from an EMBL/GenBank/DDBJ whole genome shotgun (WGS) entry which is preliminary data.</text>
</comment>
<dbReference type="SMART" id="SM00091">
    <property type="entry name" value="PAS"/>
    <property type="match status" value="1"/>
</dbReference>
<dbReference type="PANTHER" id="PTHR24421:SF10">
    <property type="entry name" value="NITRATE_NITRITE SENSOR PROTEIN NARQ"/>
    <property type="match status" value="1"/>
</dbReference>
<evidence type="ECO:0000256" key="8">
    <source>
        <dbReference type="ARBA" id="ARBA00023012"/>
    </source>
</evidence>
<keyword evidence="6" id="KW-0418">Kinase</keyword>
<dbReference type="InterPro" id="IPR011712">
    <property type="entry name" value="Sig_transdc_His_kin_sub3_dim/P"/>
</dbReference>
<dbReference type="InterPro" id="IPR036890">
    <property type="entry name" value="HATPase_C_sf"/>
</dbReference>
<dbReference type="SUPFAM" id="SSF55874">
    <property type="entry name" value="ATPase domain of HSP90 chaperone/DNA topoisomerase II/histidine kinase"/>
    <property type="match status" value="1"/>
</dbReference>
<dbReference type="GO" id="GO:0005524">
    <property type="term" value="F:ATP binding"/>
    <property type="evidence" value="ECO:0007669"/>
    <property type="project" value="UniProtKB-KW"/>
</dbReference>
<dbReference type="SUPFAM" id="SSF55785">
    <property type="entry name" value="PYP-like sensor domain (PAS domain)"/>
    <property type="match status" value="1"/>
</dbReference>
<comment type="catalytic activity">
    <reaction evidence="1">
        <text>ATP + protein L-histidine = ADP + protein N-phospho-L-histidine.</text>
        <dbReference type="EC" id="2.7.13.3"/>
    </reaction>
</comment>
<evidence type="ECO:0000256" key="3">
    <source>
        <dbReference type="ARBA" id="ARBA00022553"/>
    </source>
</evidence>
<dbReference type="Pfam" id="PF02518">
    <property type="entry name" value="HATPase_c"/>
    <property type="match status" value="1"/>
</dbReference>
<keyword evidence="4" id="KW-0808">Transferase</keyword>
<dbReference type="Gene3D" id="1.20.5.1930">
    <property type="match status" value="1"/>
</dbReference>
<evidence type="ECO:0000256" key="5">
    <source>
        <dbReference type="ARBA" id="ARBA00022741"/>
    </source>
</evidence>
<dbReference type="Proteomes" id="UP001596045">
    <property type="component" value="Unassembled WGS sequence"/>
</dbReference>
<dbReference type="SMART" id="SM00387">
    <property type="entry name" value="HATPase_c"/>
    <property type="match status" value="1"/>
</dbReference>
<dbReference type="InterPro" id="IPR003594">
    <property type="entry name" value="HATPase_dom"/>
</dbReference>
<accession>A0ABW0M8M3</accession>
<dbReference type="RefSeq" id="WP_378996307.1">
    <property type="nucleotide sequence ID" value="NZ_JBHSMT010000012.1"/>
</dbReference>
<dbReference type="InterPro" id="IPR050482">
    <property type="entry name" value="Sensor_HK_TwoCompSys"/>
</dbReference>
<dbReference type="NCBIfam" id="TIGR00229">
    <property type="entry name" value="sensory_box"/>
    <property type="match status" value="1"/>
</dbReference>
<dbReference type="PROSITE" id="PS50109">
    <property type="entry name" value="HIS_KIN"/>
    <property type="match status" value="1"/>
</dbReference>
<dbReference type="EC" id="2.7.13.3" evidence="2"/>
<keyword evidence="5" id="KW-0547">Nucleotide-binding</keyword>
<feature type="domain" description="PAS" evidence="10">
    <location>
        <begin position="21"/>
        <end position="102"/>
    </location>
</feature>
<evidence type="ECO:0000313" key="11">
    <source>
        <dbReference type="EMBL" id="MFC5473642.1"/>
    </source>
</evidence>
<evidence type="ECO:0000259" key="9">
    <source>
        <dbReference type="PROSITE" id="PS50109"/>
    </source>
</evidence>
<dbReference type="CDD" id="cd00130">
    <property type="entry name" value="PAS"/>
    <property type="match status" value="1"/>
</dbReference>
<dbReference type="Gene3D" id="3.30.565.10">
    <property type="entry name" value="Histidine kinase-like ATPase, C-terminal domain"/>
    <property type="match status" value="1"/>
</dbReference>
<gene>
    <name evidence="11" type="ORF">ACFPM8_06670</name>
</gene>
<evidence type="ECO:0000256" key="4">
    <source>
        <dbReference type="ARBA" id="ARBA00022679"/>
    </source>
</evidence>
<keyword evidence="7 11" id="KW-0067">ATP-binding</keyword>